<dbReference type="Pfam" id="PF14955">
    <property type="entry name" value="MRP-S24"/>
    <property type="match status" value="1"/>
</dbReference>
<dbReference type="GO" id="GO:1990904">
    <property type="term" value="C:ribonucleoprotein complex"/>
    <property type="evidence" value="ECO:0007669"/>
    <property type="project" value="UniProtKB-KW"/>
</dbReference>
<reference evidence="7 8" key="1">
    <citation type="submission" date="2015-01" db="EMBL/GenBank/DDBJ databases">
        <title>Evolution of Trichinella species and genotypes.</title>
        <authorList>
            <person name="Korhonen P.K."/>
            <person name="Edoardo P."/>
            <person name="Giuseppe L.R."/>
            <person name="Gasser R.B."/>
        </authorList>
    </citation>
    <scope>NUCLEOTIDE SEQUENCE [LARGE SCALE GENOMIC DNA]</scope>
    <source>
        <strain evidence="7">ISS120</strain>
    </source>
</reference>
<dbReference type="STRING" id="45882.A0A0V1D1U5"/>
<comment type="subcellular location">
    <subcellularLocation>
        <location evidence="1">Mitochondrion</location>
    </subcellularLocation>
</comment>
<keyword evidence="5" id="KW-0496">Mitochondrion</keyword>
<evidence type="ECO:0000256" key="2">
    <source>
        <dbReference type="ARBA" id="ARBA00010761"/>
    </source>
</evidence>
<evidence type="ECO:0000256" key="5">
    <source>
        <dbReference type="ARBA" id="ARBA00023128"/>
    </source>
</evidence>
<dbReference type="GO" id="GO:0006412">
    <property type="term" value="P:translation"/>
    <property type="evidence" value="ECO:0007669"/>
    <property type="project" value="TreeGrafter"/>
</dbReference>
<evidence type="ECO:0000256" key="3">
    <source>
        <dbReference type="ARBA" id="ARBA00022946"/>
    </source>
</evidence>
<evidence type="ECO:0000313" key="7">
    <source>
        <dbReference type="EMBL" id="KRY55471.1"/>
    </source>
</evidence>
<protein>
    <submittedName>
        <fullName evidence="7">28S ribosomal protein S24, mitochondrial</fullName>
    </submittedName>
</protein>
<keyword evidence="4 7" id="KW-0689">Ribosomal protein</keyword>
<proteinExistence type="inferred from homology"/>
<evidence type="ECO:0000256" key="4">
    <source>
        <dbReference type="ARBA" id="ARBA00022980"/>
    </source>
</evidence>
<dbReference type="InterPro" id="IPR026146">
    <property type="entry name" value="Ribosomal_uS3m"/>
</dbReference>
<keyword evidence="6" id="KW-0687">Ribonucleoprotein</keyword>
<keyword evidence="3" id="KW-0809">Transit peptide</keyword>
<dbReference type="GO" id="GO:0005739">
    <property type="term" value="C:mitochondrion"/>
    <property type="evidence" value="ECO:0007669"/>
    <property type="project" value="UniProtKB-SubCell"/>
</dbReference>
<keyword evidence="8" id="KW-1185">Reference proteome</keyword>
<comment type="caution">
    <text evidence="7">The sequence shown here is derived from an EMBL/GenBank/DDBJ whole genome shotgun (WGS) entry which is preliminary data.</text>
</comment>
<evidence type="ECO:0000256" key="6">
    <source>
        <dbReference type="ARBA" id="ARBA00023274"/>
    </source>
</evidence>
<organism evidence="7 8">
    <name type="scientific">Trichinella britovi</name>
    <name type="common">Parasitic roundworm</name>
    <dbReference type="NCBI Taxonomy" id="45882"/>
    <lineage>
        <taxon>Eukaryota</taxon>
        <taxon>Metazoa</taxon>
        <taxon>Ecdysozoa</taxon>
        <taxon>Nematoda</taxon>
        <taxon>Enoplea</taxon>
        <taxon>Dorylaimia</taxon>
        <taxon>Trichinellida</taxon>
        <taxon>Trichinellidae</taxon>
        <taxon>Trichinella</taxon>
    </lineage>
</organism>
<dbReference type="AlphaFoldDB" id="A0A0V1D1U5"/>
<gene>
    <name evidence="7" type="primary">mrps-24</name>
    <name evidence="7" type="ORF">T03_9083</name>
</gene>
<dbReference type="PANTHER" id="PTHR21244">
    <property type="entry name" value="MITOCHONDRIAL 28S RIBOSOMAL PROTEIN S24"/>
    <property type="match status" value="1"/>
</dbReference>
<dbReference type="EMBL" id="JYDI01000054">
    <property type="protein sequence ID" value="KRY55471.1"/>
    <property type="molecule type" value="Genomic_DNA"/>
</dbReference>
<accession>A0A0V1D1U5</accession>
<comment type="similarity">
    <text evidence="2">Belongs to the universal ribosomal protein uS3 family.</text>
</comment>
<evidence type="ECO:0000256" key="1">
    <source>
        <dbReference type="ARBA" id="ARBA00004173"/>
    </source>
</evidence>
<dbReference type="Proteomes" id="UP000054653">
    <property type="component" value="Unassembled WGS sequence"/>
</dbReference>
<sequence>MKFFFLIEAAMLSGKRFQSSIYRALSTTATLWKTQAGKHKTTRFRTKPLTYEMAQKPEQIGVRKSWLTWHTSNLEEIGIRSGPTAAADEIIRRLVRGIWPNLFASELVIKRRGNVIYLVGIVERRITSAKMYWLIGFTEELLSCLFKQPVKMELQTIADKQEIIMKYI</sequence>
<name>A0A0V1D1U5_TRIBR</name>
<dbReference type="GO" id="GO:0005840">
    <property type="term" value="C:ribosome"/>
    <property type="evidence" value="ECO:0007669"/>
    <property type="project" value="UniProtKB-KW"/>
</dbReference>
<evidence type="ECO:0000313" key="8">
    <source>
        <dbReference type="Proteomes" id="UP000054653"/>
    </source>
</evidence>
<dbReference type="PANTHER" id="PTHR21244:SF1">
    <property type="entry name" value="SMALL RIBOSOMAL SUBUNIT PROTEIN US3M"/>
    <property type="match status" value="1"/>
</dbReference>
<dbReference type="OMA" id="FLQGYTE"/>
<dbReference type="OrthoDB" id="5950413at2759"/>